<evidence type="ECO:0000256" key="15">
    <source>
        <dbReference type="ARBA" id="ARBA00024347"/>
    </source>
</evidence>
<keyword evidence="4 18" id="KW-0328">Glycosyltransferase</keyword>
<dbReference type="InterPro" id="IPR050800">
    <property type="entry name" value="ARTD/PARP"/>
</dbReference>
<dbReference type="SUPFAM" id="SSF142921">
    <property type="entry name" value="WGR domain-like"/>
    <property type="match status" value="1"/>
</dbReference>
<dbReference type="GO" id="GO:0140807">
    <property type="term" value="F:NAD+-protein-glutamate ADP-ribosyltransferase activity"/>
    <property type="evidence" value="ECO:0007669"/>
    <property type="project" value="RHEA"/>
</dbReference>
<dbReference type="FunFam" id="3.90.228.10:FF:000002">
    <property type="entry name" value="Poly [ADP-ribose] polymerase"/>
    <property type="match status" value="1"/>
</dbReference>
<evidence type="ECO:0000256" key="16">
    <source>
        <dbReference type="ARBA" id="ARBA00033987"/>
    </source>
</evidence>
<dbReference type="GO" id="GO:0070212">
    <property type="term" value="P:protein poly-ADP-ribosylation"/>
    <property type="evidence" value="ECO:0007669"/>
    <property type="project" value="TreeGrafter"/>
</dbReference>
<dbReference type="Gene3D" id="3.90.228.10">
    <property type="match status" value="1"/>
</dbReference>
<keyword evidence="11" id="KW-0862">Zinc</keyword>
<evidence type="ECO:0000256" key="13">
    <source>
        <dbReference type="ARBA" id="ARBA00023125"/>
    </source>
</evidence>
<evidence type="ECO:0000256" key="19">
    <source>
        <dbReference type="SAM" id="MobiDB-lite"/>
    </source>
</evidence>
<dbReference type="InterPro" id="IPR008893">
    <property type="entry name" value="WGR_domain"/>
</dbReference>
<name>A0A1D1V5C8_RAMVA</name>
<comment type="caution">
    <text evidence="23">The sequence shown here is derived from an EMBL/GenBank/DDBJ whole genome shotgun (WGS) entry which is preliminary data.</text>
</comment>
<keyword evidence="5 18" id="KW-0808">Transferase</keyword>
<comment type="catalytic activity">
    <reaction evidence="16">
        <text>NAD(+) + (ADP-D-ribosyl)n-acceptor = nicotinamide + (ADP-D-ribosyl)n+1-acceptor + H(+).</text>
        <dbReference type="EC" id="2.4.2.30"/>
    </reaction>
</comment>
<dbReference type="PANTHER" id="PTHR10459:SF60">
    <property type="entry name" value="POLY [ADP-RIBOSE] POLYMERASE 2"/>
    <property type="match status" value="1"/>
</dbReference>
<proteinExistence type="inferred from homology"/>
<evidence type="ECO:0000256" key="5">
    <source>
        <dbReference type="ARBA" id="ARBA00022679"/>
    </source>
</evidence>
<keyword evidence="6" id="KW-0548">Nucleotidyltransferase</keyword>
<keyword evidence="9" id="KW-0013">ADP-ribosylation</keyword>
<keyword evidence="13" id="KW-0238">DNA-binding</keyword>
<dbReference type="CDD" id="cd08003">
    <property type="entry name" value="WGR_PARP2_like"/>
    <property type="match status" value="1"/>
</dbReference>
<comment type="subcellular location">
    <subcellularLocation>
        <location evidence="3">Nucleus</location>
    </subcellularLocation>
</comment>
<dbReference type="GO" id="GO:0006302">
    <property type="term" value="P:double-strand break repair"/>
    <property type="evidence" value="ECO:0007669"/>
    <property type="project" value="TreeGrafter"/>
</dbReference>
<comment type="similarity">
    <text evidence="15">Belongs to the ARTD/PARP family.</text>
</comment>
<dbReference type="InterPro" id="IPR036616">
    <property type="entry name" value="Poly(ADP-ribose)pol_reg_dom_sf"/>
</dbReference>
<evidence type="ECO:0000256" key="8">
    <source>
        <dbReference type="ARBA" id="ARBA00022737"/>
    </source>
</evidence>
<dbReference type="CDD" id="cd01437">
    <property type="entry name" value="parp_like"/>
    <property type="match status" value="1"/>
</dbReference>
<dbReference type="FunFam" id="1.20.142.10:FF:000001">
    <property type="entry name" value="Poly [ADP-ribose] polymerase"/>
    <property type="match status" value="1"/>
</dbReference>
<protein>
    <recommendedName>
        <fullName evidence="17 18">Poly [ADP-ribose] polymerase</fullName>
        <shortName evidence="18">PARP</shortName>
        <ecNumber evidence="18">2.4.2.-</ecNumber>
    </recommendedName>
</protein>
<feature type="domain" description="WGR" evidence="22">
    <location>
        <begin position="254"/>
        <end position="351"/>
    </location>
</feature>
<feature type="compositionally biased region" description="Basic residues" evidence="19">
    <location>
        <begin position="203"/>
        <end position="217"/>
    </location>
</feature>
<evidence type="ECO:0000259" key="22">
    <source>
        <dbReference type="PROSITE" id="PS51977"/>
    </source>
</evidence>
<evidence type="ECO:0000259" key="21">
    <source>
        <dbReference type="PROSITE" id="PS51060"/>
    </source>
</evidence>
<keyword evidence="12 18" id="KW-0520">NAD</keyword>
<evidence type="ECO:0000256" key="3">
    <source>
        <dbReference type="ARBA" id="ARBA00004123"/>
    </source>
</evidence>
<dbReference type="GO" id="GO:0003677">
    <property type="term" value="F:DNA binding"/>
    <property type="evidence" value="ECO:0007669"/>
    <property type="project" value="UniProtKB-KW"/>
</dbReference>
<dbReference type="SUPFAM" id="SSF47587">
    <property type="entry name" value="Domain of poly(ADP-ribose) polymerase"/>
    <property type="match status" value="1"/>
</dbReference>
<dbReference type="SMART" id="SM00773">
    <property type="entry name" value="WGR"/>
    <property type="match status" value="1"/>
</dbReference>
<keyword evidence="24" id="KW-1185">Reference proteome</keyword>
<reference evidence="23 24" key="1">
    <citation type="journal article" date="2016" name="Nat. Commun.">
        <title>Extremotolerant tardigrade genome and improved radiotolerance of human cultured cells by tardigrade-unique protein.</title>
        <authorList>
            <person name="Hashimoto T."/>
            <person name="Horikawa D.D."/>
            <person name="Saito Y."/>
            <person name="Kuwahara H."/>
            <person name="Kozuka-Hata H."/>
            <person name="Shin-I T."/>
            <person name="Minakuchi Y."/>
            <person name="Ohishi K."/>
            <person name="Motoyama A."/>
            <person name="Aizu T."/>
            <person name="Enomoto A."/>
            <person name="Kondo K."/>
            <person name="Tanaka S."/>
            <person name="Hara Y."/>
            <person name="Koshikawa S."/>
            <person name="Sagara H."/>
            <person name="Miura T."/>
            <person name="Yokobori S."/>
            <person name="Miyagawa K."/>
            <person name="Suzuki Y."/>
            <person name="Kubo T."/>
            <person name="Oyama M."/>
            <person name="Kohara Y."/>
            <person name="Fujiyama A."/>
            <person name="Arakawa K."/>
            <person name="Katayama T."/>
            <person name="Toyoda A."/>
            <person name="Kunieda T."/>
        </authorList>
    </citation>
    <scope>NUCLEOTIDE SEQUENCE [LARGE SCALE GENOMIC DNA]</scope>
    <source>
        <strain evidence="23 24">YOKOZUNA-1</strain>
    </source>
</reference>
<feature type="domain" description="PARP alpha-helical" evidence="21">
    <location>
        <begin position="384"/>
        <end position="514"/>
    </location>
</feature>
<dbReference type="Gene3D" id="2.20.140.10">
    <property type="entry name" value="WGR domain"/>
    <property type="match status" value="1"/>
</dbReference>
<dbReference type="GO" id="GO:0005730">
    <property type="term" value="C:nucleolus"/>
    <property type="evidence" value="ECO:0007669"/>
    <property type="project" value="TreeGrafter"/>
</dbReference>
<dbReference type="EC" id="2.4.2.-" evidence="18"/>
<evidence type="ECO:0000313" key="23">
    <source>
        <dbReference type="EMBL" id="GAU96891.1"/>
    </source>
</evidence>
<dbReference type="AlphaFoldDB" id="A0A1D1V5C8"/>
<dbReference type="SUPFAM" id="SSF56399">
    <property type="entry name" value="ADP-ribosylation"/>
    <property type="match status" value="1"/>
</dbReference>
<sequence length="756" mass="83911">MKWFAAFAPFSGNLMCVHSSIRDRICFLGSPAIPFPGSLVYNSLCARSILWEDYLPLQRALQATMPPMKKVRVTKQIAADSTTGAADEDDVAIMDSVKPAVPSPRKTRARAAKPTQAKPHLPDPEETSSSSSKGTKRPRKKDAAVVKTNGAATTSSSNVDRDVPSDDEPSESPQKKAKRTDGSKKAAKSTPEEDDDEPTTSKQTKKNGKASKGKKREAKPAPEYEEEEPTVLSKKQVVLKSQAPVDELCALANTCHVYCEGPDVWDVALNQTAINTNNNKYYIIQLLEHDSQKEYHVYQRWGRVGLPGQQSTVNCGSSLESAKKQFSKKFFEKTKNQWSDRANFEKQPGLYDMVLRDYTANETDAPPVPDVVDGAKSLSLAIPASTLAKPVQSLMEMIFNIKMMEQQVLEMNYDAKKAPLGKLTTEQVKSGYTALKTIAALLSLNDGADGTAAAPPARYDEAALTEACNQFYTKIPHAFGMRRPTLIQTAQQLKREMDLLETLGDIEVALRILKDASSKAFTESPIDRHYRTLNADISHIEHGSLTFEMIRDYLRTTHGPTHTDYELDVVQAYKLKKQADFDEHLGNRMLLWHGSRISNFAGILSQTLRIAPPEAPVTGYMFGKGIYFADVSSKSANYCYDTSSNGVGLMLLCDVALGTPNELLYADYNADKLPTGKHSTKGCGRHVPDSSTYRKLDDGVIVPIGKCVNLTAQDTRGSRSQFQGSLEYNEYIVYKQSQVRMRYLIQVRFDRGRRRH</sequence>
<comment type="catalytic activity">
    <reaction evidence="2">
        <text>L-glutamyl-[protein] + NAD(+) = 5-O-(ADP-D-ribosyl)-L-glutamyl-[protein] + nicotinamide</text>
        <dbReference type="Rhea" id="RHEA:58224"/>
        <dbReference type="Rhea" id="RHEA-COMP:10208"/>
        <dbReference type="Rhea" id="RHEA-COMP:15089"/>
        <dbReference type="ChEBI" id="CHEBI:17154"/>
        <dbReference type="ChEBI" id="CHEBI:29973"/>
        <dbReference type="ChEBI" id="CHEBI:57540"/>
        <dbReference type="ChEBI" id="CHEBI:142540"/>
    </reaction>
</comment>
<accession>A0A1D1V5C8</accession>
<evidence type="ECO:0000256" key="11">
    <source>
        <dbReference type="ARBA" id="ARBA00022833"/>
    </source>
</evidence>
<dbReference type="PROSITE" id="PS51060">
    <property type="entry name" value="PARP_ALPHA_HD"/>
    <property type="match status" value="1"/>
</dbReference>
<comment type="catalytic activity">
    <reaction evidence="1">
        <text>L-aspartyl-[protein] + NAD(+) = 4-O-(ADP-D-ribosyl)-L-aspartyl-[protein] + nicotinamide</text>
        <dbReference type="Rhea" id="RHEA:54424"/>
        <dbReference type="Rhea" id="RHEA-COMP:9867"/>
        <dbReference type="Rhea" id="RHEA-COMP:13832"/>
        <dbReference type="ChEBI" id="CHEBI:17154"/>
        <dbReference type="ChEBI" id="CHEBI:29961"/>
        <dbReference type="ChEBI" id="CHEBI:57540"/>
        <dbReference type="ChEBI" id="CHEBI:138102"/>
    </reaction>
</comment>
<dbReference type="OrthoDB" id="429950at2759"/>
<keyword evidence="8" id="KW-0677">Repeat</keyword>
<evidence type="ECO:0000256" key="17">
    <source>
        <dbReference type="ARBA" id="ARBA00071874"/>
    </source>
</evidence>
<evidence type="ECO:0000256" key="2">
    <source>
        <dbReference type="ARBA" id="ARBA00000459"/>
    </source>
</evidence>
<dbReference type="STRING" id="947166.A0A1D1V5C8"/>
<dbReference type="EMBL" id="BDGG01000003">
    <property type="protein sequence ID" value="GAU96891.1"/>
    <property type="molecule type" value="Genomic_DNA"/>
</dbReference>
<dbReference type="InterPro" id="IPR012317">
    <property type="entry name" value="Poly(ADP-ribose)pol_cat_dom"/>
</dbReference>
<dbReference type="GO" id="GO:0003950">
    <property type="term" value="F:NAD+ poly-ADP-ribosyltransferase activity"/>
    <property type="evidence" value="ECO:0007669"/>
    <property type="project" value="UniProtKB-UniRule"/>
</dbReference>
<gene>
    <name evidence="23" type="primary">RvY_08263</name>
    <name evidence="23" type="synonym">RvY_08263.1</name>
    <name evidence="23" type="ORF">RvY_08263-1</name>
</gene>
<evidence type="ECO:0000256" key="1">
    <source>
        <dbReference type="ARBA" id="ARBA00000438"/>
    </source>
</evidence>
<dbReference type="GO" id="GO:0140806">
    <property type="term" value="F:NAD+-protein-aspartate ADP-ribosyltransferase activity"/>
    <property type="evidence" value="ECO:0007669"/>
    <property type="project" value="RHEA"/>
</dbReference>
<dbReference type="Pfam" id="PF02877">
    <property type="entry name" value="PARP_reg"/>
    <property type="match status" value="1"/>
</dbReference>
<evidence type="ECO:0000256" key="12">
    <source>
        <dbReference type="ARBA" id="ARBA00023027"/>
    </source>
</evidence>
<dbReference type="GO" id="GO:0016779">
    <property type="term" value="F:nucleotidyltransferase activity"/>
    <property type="evidence" value="ECO:0007669"/>
    <property type="project" value="UniProtKB-KW"/>
</dbReference>
<evidence type="ECO:0000259" key="20">
    <source>
        <dbReference type="PROSITE" id="PS51059"/>
    </source>
</evidence>
<dbReference type="PROSITE" id="PS51977">
    <property type="entry name" value="WGR"/>
    <property type="match status" value="1"/>
</dbReference>
<dbReference type="Pfam" id="PF05406">
    <property type="entry name" value="WGR"/>
    <property type="match status" value="1"/>
</dbReference>
<evidence type="ECO:0000256" key="9">
    <source>
        <dbReference type="ARBA" id="ARBA00022765"/>
    </source>
</evidence>
<dbReference type="PROSITE" id="PS51059">
    <property type="entry name" value="PARP_CATALYTIC"/>
    <property type="match status" value="1"/>
</dbReference>
<keyword evidence="10" id="KW-0863">Zinc-finger</keyword>
<dbReference type="PANTHER" id="PTHR10459">
    <property type="entry name" value="DNA LIGASE"/>
    <property type="match status" value="1"/>
</dbReference>
<dbReference type="Pfam" id="PF00644">
    <property type="entry name" value="PARP"/>
    <property type="match status" value="1"/>
</dbReference>
<evidence type="ECO:0000256" key="18">
    <source>
        <dbReference type="RuleBase" id="RU362114"/>
    </source>
</evidence>
<organism evidence="23 24">
    <name type="scientific">Ramazzottius varieornatus</name>
    <name type="common">Water bear</name>
    <name type="synonym">Tardigrade</name>
    <dbReference type="NCBI Taxonomy" id="947166"/>
    <lineage>
        <taxon>Eukaryota</taxon>
        <taxon>Metazoa</taxon>
        <taxon>Ecdysozoa</taxon>
        <taxon>Tardigrada</taxon>
        <taxon>Eutardigrada</taxon>
        <taxon>Parachela</taxon>
        <taxon>Hypsibioidea</taxon>
        <taxon>Ramazzottiidae</taxon>
        <taxon>Ramazzottius</taxon>
    </lineage>
</organism>
<evidence type="ECO:0000256" key="6">
    <source>
        <dbReference type="ARBA" id="ARBA00022695"/>
    </source>
</evidence>
<evidence type="ECO:0000256" key="4">
    <source>
        <dbReference type="ARBA" id="ARBA00022676"/>
    </source>
</evidence>
<dbReference type="Proteomes" id="UP000186922">
    <property type="component" value="Unassembled WGS sequence"/>
</dbReference>
<evidence type="ECO:0000256" key="7">
    <source>
        <dbReference type="ARBA" id="ARBA00022723"/>
    </source>
</evidence>
<evidence type="ECO:0000256" key="14">
    <source>
        <dbReference type="ARBA" id="ARBA00023242"/>
    </source>
</evidence>
<evidence type="ECO:0000256" key="10">
    <source>
        <dbReference type="ARBA" id="ARBA00022771"/>
    </source>
</evidence>
<dbReference type="GO" id="GO:0008270">
    <property type="term" value="F:zinc ion binding"/>
    <property type="evidence" value="ECO:0007669"/>
    <property type="project" value="UniProtKB-KW"/>
</dbReference>
<keyword evidence="14" id="KW-0539">Nucleus</keyword>
<feature type="region of interest" description="Disordered" evidence="19">
    <location>
        <begin position="80"/>
        <end position="232"/>
    </location>
</feature>
<dbReference type="InterPro" id="IPR004102">
    <property type="entry name" value="Poly(ADP-ribose)pol_reg_dom"/>
</dbReference>
<dbReference type="InterPro" id="IPR036930">
    <property type="entry name" value="WGR_dom_sf"/>
</dbReference>
<feature type="domain" description="PARP catalytic" evidence="20">
    <location>
        <begin position="524"/>
        <end position="756"/>
    </location>
</feature>
<dbReference type="Gene3D" id="1.20.142.10">
    <property type="entry name" value="Poly(ADP-ribose) polymerase, regulatory domain"/>
    <property type="match status" value="1"/>
</dbReference>
<keyword evidence="7" id="KW-0479">Metal-binding</keyword>
<evidence type="ECO:0000313" key="24">
    <source>
        <dbReference type="Proteomes" id="UP000186922"/>
    </source>
</evidence>
<dbReference type="FunFam" id="2.20.140.10:FF:000001">
    <property type="entry name" value="Poly [ADP-ribose] polymerase"/>
    <property type="match status" value="1"/>
</dbReference>